<dbReference type="Proteomes" id="UP000566819">
    <property type="component" value="Unassembled WGS sequence"/>
</dbReference>
<evidence type="ECO:0000313" key="2">
    <source>
        <dbReference type="Proteomes" id="UP000566819"/>
    </source>
</evidence>
<evidence type="ECO:0008006" key="3">
    <source>
        <dbReference type="Google" id="ProtNLM"/>
    </source>
</evidence>
<dbReference type="SUPFAM" id="SSF54427">
    <property type="entry name" value="NTF2-like"/>
    <property type="match status" value="1"/>
</dbReference>
<organism evidence="1 2">
    <name type="scientific">Cudoniella acicularis</name>
    <dbReference type="NCBI Taxonomy" id="354080"/>
    <lineage>
        <taxon>Eukaryota</taxon>
        <taxon>Fungi</taxon>
        <taxon>Dikarya</taxon>
        <taxon>Ascomycota</taxon>
        <taxon>Pezizomycotina</taxon>
        <taxon>Leotiomycetes</taxon>
        <taxon>Helotiales</taxon>
        <taxon>Tricladiaceae</taxon>
        <taxon>Cudoniella</taxon>
    </lineage>
</organism>
<gene>
    <name evidence="1" type="ORF">G7Y89_g3217</name>
</gene>
<accession>A0A8H4RTW0</accession>
<protein>
    <recommendedName>
        <fullName evidence="3">SnoaL-like domain-containing protein</fullName>
    </recommendedName>
</protein>
<name>A0A8H4RTW0_9HELO</name>
<reference evidence="1 2" key="1">
    <citation type="submission" date="2020-03" db="EMBL/GenBank/DDBJ databases">
        <title>Draft Genome Sequence of Cudoniella acicularis.</title>
        <authorList>
            <person name="Buettner E."/>
            <person name="Kellner H."/>
        </authorList>
    </citation>
    <scope>NUCLEOTIDE SEQUENCE [LARGE SCALE GENOMIC DNA]</scope>
    <source>
        <strain evidence="1 2">DSM 108380</strain>
    </source>
</reference>
<dbReference type="EMBL" id="JAAMPI010000153">
    <property type="protein sequence ID" value="KAF4634884.1"/>
    <property type="molecule type" value="Genomic_DNA"/>
</dbReference>
<dbReference type="AlphaFoldDB" id="A0A8H4RTW0"/>
<proteinExistence type="predicted"/>
<comment type="caution">
    <text evidence="1">The sequence shown here is derived from an EMBL/GenBank/DDBJ whole genome shotgun (WGS) entry which is preliminary data.</text>
</comment>
<dbReference type="InterPro" id="IPR032710">
    <property type="entry name" value="NTF2-like_dom_sf"/>
</dbReference>
<dbReference type="OrthoDB" id="5305593at2759"/>
<keyword evidence="2" id="KW-1185">Reference proteome</keyword>
<sequence>MAPRPDQAHIEERNARLVDCYNRGSVDDILDFMNDDLDFSDFSLGRLHLNKAAARTFFEGLLAICADMHLSTRSIAGYKGFTTWEWNLSFKYLQSSAGTEGDIIAQMKHGEVVKMIGVTVIWWDNKDKVVTKHDYGKTVDNFEGLYTGNEREFSVAKRGFVFAQFPCTRCIRKNPTCITRVTQRGNNQPGSNSGKLLPIEKPSSAVRQARLNSDTVEDKLSRDVQDRNLLLDEMDMEFHPQSDGGTLLVGDGEHDDHLSNLFFENDMLSSPGGLDYHCRTNSTGHQIQNPKHSAHENLTLGSFMQGVSLETENLESLPGMVDLHNFDMRNSCGTTLSSVDEQTSPHMSYLHASISQTSMSFPTTSDASSHEDLPLEQCNPVVQSNLCSPTVRDHLRLLCSKCNLQQRWADGKFDLDQNVNIKSLHADTRDMLMVMMQKHIQRVQRAHYVEAKNDTQLLPTNSDSVYFMLPCYLQLCIYRLEFHYPFISAAHFETNQLTQNGKTAILSLEMLLMVAGGAMAASQKETCCHVSHGLIEVFRISLSNLIDQNIKLASDLIVLKCALLFVVMAT</sequence>
<dbReference type="Gene3D" id="3.10.450.50">
    <property type="match status" value="1"/>
</dbReference>
<evidence type="ECO:0000313" key="1">
    <source>
        <dbReference type="EMBL" id="KAF4634884.1"/>
    </source>
</evidence>